<protein>
    <submittedName>
        <fullName evidence="5">Uncharacterized protein</fullName>
    </submittedName>
</protein>
<dbReference type="EMBL" id="JANCYW010000020">
    <property type="protein sequence ID" value="KAK4538777.1"/>
    <property type="molecule type" value="Genomic_DNA"/>
</dbReference>
<gene>
    <name evidence="5" type="ORF">CDCA_CDCA20G4802</name>
</gene>
<evidence type="ECO:0000256" key="2">
    <source>
        <dbReference type="ARBA" id="ARBA00022737"/>
    </source>
</evidence>
<feature type="repeat" description="WD" evidence="3">
    <location>
        <begin position="317"/>
        <end position="352"/>
    </location>
</feature>
<evidence type="ECO:0000256" key="3">
    <source>
        <dbReference type="PROSITE-ProRule" id="PRU00221"/>
    </source>
</evidence>
<proteinExistence type="predicted"/>
<organism evidence="5 6">
    <name type="scientific">Cyanidium caldarium</name>
    <name type="common">Red alga</name>
    <dbReference type="NCBI Taxonomy" id="2771"/>
    <lineage>
        <taxon>Eukaryota</taxon>
        <taxon>Rhodophyta</taxon>
        <taxon>Bangiophyceae</taxon>
        <taxon>Cyanidiales</taxon>
        <taxon>Cyanidiaceae</taxon>
        <taxon>Cyanidium</taxon>
    </lineage>
</organism>
<dbReference type="InterPro" id="IPR051179">
    <property type="entry name" value="WD_repeat_multifunction"/>
</dbReference>
<reference evidence="5 6" key="1">
    <citation type="submission" date="2022-07" db="EMBL/GenBank/DDBJ databases">
        <title>Genome-wide signatures of adaptation to extreme environments.</title>
        <authorList>
            <person name="Cho C.H."/>
            <person name="Yoon H.S."/>
        </authorList>
    </citation>
    <scope>NUCLEOTIDE SEQUENCE [LARGE SCALE GENOMIC DNA]</scope>
    <source>
        <strain evidence="5 6">DBV 063 E5</strain>
    </source>
</reference>
<feature type="region of interest" description="Disordered" evidence="4">
    <location>
        <begin position="1"/>
        <end position="27"/>
    </location>
</feature>
<evidence type="ECO:0000313" key="5">
    <source>
        <dbReference type="EMBL" id="KAK4538777.1"/>
    </source>
</evidence>
<dbReference type="PANTHER" id="PTHR19857">
    <property type="entry name" value="MITOCHONDRIAL DIVISION PROTEIN 1-RELATED"/>
    <property type="match status" value="1"/>
</dbReference>
<accession>A0AAV9J2J9</accession>
<dbReference type="PROSITE" id="PS50082">
    <property type="entry name" value="WD_REPEATS_2"/>
    <property type="match status" value="2"/>
</dbReference>
<keyword evidence="1 3" id="KW-0853">WD repeat</keyword>
<name>A0AAV9J2J9_CYACA</name>
<comment type="caution">
    <text evidence="5">The sequence shown here is derived from an EMBL/GenBank/DDBJ whole genome shotgun (WGS) entry which is preliminary data.</text>
</comment>
<evidence type="ECO:0000256" key="4">
    <source>
        <dbReference type="SAM" id="MobiDB-lite"/>
    </source>
</evidence>
<dbReference type="InterPro" id="IPR001680">
    <property type="entry name" value="WD40_rpt"/>
</dbReference>
<dbReference type="PANTHER" id="PTHR19857:SF21">
    <property type="entry name" value="ANAPHASE-PROMOTING COMPLEX SUBUNIT 4 WD40 DOMAIN-CONTAINING PROTEIN"/>
    <property type="match status" value="1"/>
</dbReference>
<feature type="compositionally biased region" description="Acidic residues" evidence="4">
    <location>
        <begin position="1"/>
        <end position="18"/>
    </location>
</feature>
<dbReference type="Pfam" id="PF00400">
    <property type="entry name" value="WD40"/>
    <property type="match status" value="5"/>
</dbReference>
<dbReference type="InterPro" id="IPR036322">
    <property type="entry name" value="WD40_repeat_dom_sf"/>
</dbReference>
<evidence type="ECO:0000256" key="1">
    <source>
        <dbReference type="ARBA" id="ARBA00022574"/>
    </source>
</evidence>
<keyword evidence="2" id="KW-0677">Repeat</keyword>
<dbReference type="AlphaFoldDB" id="A0AAV9J2J9"/>
<dbReference type="Proteomes" id="UP001301350">
    <property type="component" value="Unassembled WGS sequence"/>
</dbReference>
<sequence length="398" mass="42017">MEAGPEDDSEVYCVEDDSDYRSDASAEDEDSLAPAVAVFRHHTAPVYALAMTADASSILSGGGDDRAVLLRRHGTDWSQTSVTAVGGFTDSVAAAVFCGAQRAAAASLNGELVLCDGPALSAAVAAAETAVVQPGAPGCVALPGIGDAVECLRASDSGRLLLCGAADGTAWLFDVERAEFAALLTGHQGCVHAVALSEEATRDDVVLFTAGADAQVRVWQYSLGGGGGDARLLHAIRGDFHRHSVLCMATHQHLLLSGDEGGIACLSNWRTGRCLARLSSAHQDAVQCVAIHARYLVSSGTDQTSHVYHLDGKYRLSLRHPAPVVHTAWCPDAPDWLAVATADGHVQIWDVRGGTGEVPLRSWRAHRDTIHAMEVRGRWLVTGGEDHTVRVFDWTSQA</sequence>
<evidence type="ECO:0000313" key="6">
    <source>
        <dbReference type="Proteomes" id="UP001301350"/>
    </source>
</evidence>
<dbReference type="InterPro" id="IPR015943">
    <property type="entry name" value="WD40/YVTN_repeat-like_dom_sf"/>
</dbReference>
<feature type="repeat" description="WD" evidence="3">
    <location>
        <begin position="184"/>
        <end position="220"/>
    </location>
</feature>
<dbReference type="SUPFAM" id="SSF50978">
    <property type="entry name" value="WD40 repeat-like"/>
    <property type="match status" value="1"/>
</dbReference>
<dbReference type="Gene3D" id="2.130.10.10">
    <property type="entry name" value="YVTN repeat-like/Quinoprotein amine dehydrogenase"/>
    <property type="match status" value="2"/>
</dbReference>
<keyword evidence="6" id="KW-1185">Reference proteome</keyword>
<dbReference type="SMART" id="SM00320">
    <property type="entry name" value="WD40"/>
    <property type="match status" value="8"/>
</dbReference>